<dbReference type="PROSITE" id="PS51257">
    <property type="entry name" value="PROKAR_LIPOPROTEIN"/>
    <property type="match status" value="1"/>
</dbReference>
<sequence>MKQICTRRPLRAVATAAVALACAAGCSGGPTDRTGPEPKRTKSSAAPVPSEIRLAGALATSTDVRGYRLEDNDQPAVRPEADREACRPLADMTGSGVERTPAAKAWASRSYGSTTERGLAVTTSLFSYEGDGAAVTVAAVRKALKECADGFSTSGNNGGATVEYVDVRTDEAPAGGDEAVAWSMTGKAQGQKVPLRMTAVRQGNVLALFLALHLTSPEKAELPRDLYDAQLKRLKQRLGS</sequence>
<reference evidence="3 4" key="1">
    <citation type="submission" date="2023-05" db="EMBL/GenBank/DDBJ databases">
        <title>Draft genome sequence of Streptomyces sp. B-S-A8 isolated from a cave soil in Thailand.</title>
        <authorList>
            <person name="Chamroensaksri N."/>
            <person name="Muangham S."/>
        </authorList>
    </citation>
    <scope>NUCLEOTIDE SEQUENCE [LARGE SCALE GENOMIC DNA]</scope>
    <source>
        <strain evidence="3 4">B-S-A8</strain>
    </source>
</reference>
<accession>A0ABT6RPG6</accession>
<dbReference type="RefSeq" id="WP_282510918.1">
    <property type="nucleotide sequence ID" value="NZ_JASCIR010000003.1"/>
</dbReference>
<dbReference type="EMBL" id="JASCIR010000003">
    <property type="protein sequence ID" value="MDI3385601.1"/>
    <property type="molecule type" value="Genomic_DNA"/>
</dbReference>
<keyword evidence="2" id="KW-0732">Signal</keyword>
<feature type="chain" id="PRO_5045565012" description="Lipoprotein" evidence="2">
    <location>
        <begin position="24"/>
        <end position="240"/>
    </location>
</feature>
<evidence type="ECO:0008006" key="5">
    <source>
        <dbReference type="Google" id="ProtNLM"/>
    </source>
</evidence>
<keyword evidence="4" id="KW-1185">Reference proteome</keyword>
<evidence type="ECO:0000256" key="2">
    <source>
        <dbReference type="SAM" id="SignalP"/>
    </source>
</evidence>
<evidence type="ECO:0000256" key="1">
    <source>
        <dbReference type="SAM" id="MobiDB-lite"/>
    </source>
</evidence>
<evidence type="ECO:0000313" key="3">
    <source>
        <dbReference type="EMBL" id="MDI3385601.1"/>
    </source>
</evidence>
<proteinExistence type="predicted"/>
<feature type="signal peptide" evidence="2">
    <location>
        <begin position="1"/>
        <end position="23"/>
    </location>
</feature>
<organism evidence="3 4">
    <name type="scientific">Streptomyces solicavernae</name>
    <dbReference type="NCBI Taxonomy" id="3043614"/>
    <lineage>
        <taxon>Bacteria</taxon>
        <taxon>Bacillati</taxon>
        <taxon>Actinomycetota</taxon>
        <taxon>Actinomycetes</taxon>
        <taxon>Kitasatosporales</taxon>
        <taxon>Streptomycetaceae</taxon>
        <taxon>Streptomyces</taxon>
    </lineage>
</organism>
<feature type="region of interest" description="Disordered" evidence="1">
    <location>
        <begin position="26"/>
        <end position="48"/>
    </location>
</feature>
<name>A0ABT6RPG6_9ACTN</name>
<comment type="caution">
    <text evidence="3">The sequence shown here is derived from an EMBL/GenBank/DDBJ whole genome shotgun (WGS) entry which is preliminary data.</text>
</comment>
<evidence type="ECO:0000313" key="4">
    <source>
        <dbReference type="Proteomes" id="UP001224661"/>
    </source>
</evidence>
<gene>
    <name evidence="3" type="ORF">QIS99_05130</name>
</gene>
<dbReference type="Proteomes" id="UP001224661">
    <property type="component" value="Unassembled WGS sequence"/>
</dbReference>
<protein>
    <recommendedName>
        <fullName evidence="5">Lipoprotein</fullName>
    </recommendedName>
</protein>